<dbReference type="AlphaFoldDB" id="A0A1I5XYM6"/>
<proteinExistence type="predicted"/>
<accession>A0A1I5XYM6</accession>
<reference evidence="3" key="1">
    <citation type="submission" date="2016-10" db="EMBL/GenBank/DDBJ databases">
        <authorList>
            <person name="Varghese N."/>
            <person name="Submissions S."/>
        </authorList>
    </citation>
    <scope>NUCLEOTIDE SEQUENCE [LARGE SCALE GENOMIC DNA]</scope>
    <source>
        <strain evidence="3">S7</strain>
    </source>
</reference>
<keyword evidence="3" id="KW-1185">Reference proteome</keyword>
<protein>
    <submittedName>
        <fullName evidence="2">Transposase</fullName>
    </submittedName>
</protein>
<name>A0A1I5XYM6_9BACI</name>
<dbReference type="EMBL" id="FOXD01000033">
    <property type="protein sequence ID" value="SFQ37081.1"/>
    <property type="molecule type" value="Genomic_DNA"/>
</dbReference>
<dbReference type="PANTHER" id="PTHR33498:SF1">
    <property type="entry name" value="TRANSPOSASE FOR INSERTION SEQUENCE ELEMENT IS1557"/>
    <property type="match status" value="1"/>
</dbReference>
<dbReference type="PANTHER" id="PTHR33498">
    <property type="entry name" value="TRANSPOSASE FOR INSERTION SEQUENCE ELEMENT IS1557"/>
    <property type="match status" value="1"/>
</dbReference>
<dbReference type="InterPro" id="IPR002560">
    <property type="entry name" value="Transposase_DDE"/>
</dbReference>
<evidence type="ECO:0000259" key="1">
    <source>
        <dbReference type="Pfam" id="PF01610"/>
    </source>
</evidence>
<evidence type="ECO:0000313" key="3">
    <source>
        <dbReference type="Proteomes" id="UP000198892"/>
    </source>
</evidence>
<dbReference type="Pfam" id="PF01610">
    <property type="entry name" value="DDE_Tnp_ISL3"/>
    <property type="match status" value="1"/>
</dbReference>
<dbReference type="InterPro" id="IPR047951">
    <property type="entry name" value="Transpos_ISL3"/>
</dbReference>
<sequence length="111" mass="12439">MAVFEESPYSTVERLFKAGLAVESKTVQQTYFQEAFNRSPLVLGIDDFAIRKGHTYNTGIHNLKGGSLLDVIPGRTADDLQQYANQYPSIHALDPVVVMDMSFTYHKVIQS</sequence>
<gene>
    <name evidence="2" type="ORF">SAMN05518683_13317</name>
</gene>
<dbReference type="Proteomes" id="UP000198892">
    <property type="component" value="Unassembled WGS sequence"/>
</dbReference>
<feature type="domain" description="Transposase IS204/IS1001/IS1096/IS1165 DDE" evidence="1">
    <location>
        <begin position="43"/>
        <end position="110"/>
    </location>
</feature>
<evidence type="ECO:0000313" key="2">
    <source>
        <dbReference type="EMBL" id="SFQ37081.1"/>
    </source>
</evidence>
<organism evidence="2 3">
    <name type="scientific">Salibacterium halotolerans</name>
    <dbReference type="NCBI Taxonomy" id="1884432"/>
    <lineage>
        <taxon>Bacteria</taxon>
        <taxon>Bacillati</taxon>
        <taxon>Bacillota</taxon>
        <taxon>Bacilli</taxon>
        <taxon>Bacillales</taxon>
        <taxon>Bacillaceae</taxon>
    </lineage>
</organism>